<dbReference type="RefSeq" id="WP_057876170.1">
    <property type="nucleotide sequence ID" value="NZ_AYZD01000017.1"/>
</dbReference>
<dbReference type="InterPro" id="IPR012938">
    <property type="entry name" value="Glc/Sorbosone_DH"/>
</dbReference>
<sequence>MKKIYIALGAVASVIFIALITFLVISPNKNNTSNTKESDSTSVSGSYKKAELVGTPRVRASGLEAPWSLVFYNDSVLVSLRDKGEIREILDNEKTRLVGKISGIEHVSEDGLLGMAVNTSSEDPYLYVYYSTPEDNRIVRYVLNGKKGSLKLGKAEVILSGISKAANHNGGRIAFGPDGMLYATTGDAGDSSSAQDRNSLNGKILRMMSDGSVPKNNPFQNSLVYSYGHRNPQGIAWSTNGTMYATEFGQNKWDELNEIKPGRNYGWPTHEGKANTQGFVDPVQQWTPAEASPSGMAFYNDVLFIANLRGTVLRAVATSALQESLEYFSGKYGRIRDVVISPKNELWFITNNTDGRGNPGTRDDRVMSVSIKK</sequence>
<dbReference type="SUPFAM" id="SSF50952">
    <property type="entry name" value="Soluble quinoprotein glucose dehydrogenase"/>
    <property type="match status" value="1"/>
</dbReference>
<evidence type="ECO:0000259" key="3">
    <source>
        <dbReference type="Pfam" id="PF07995"/>
    </source>
</evidence>
<name>A0A0R2CY07_9LACO</name>
<dbReference type="Pfam" id="PF07995">
    <property type="entry name" value="GSDH"/>
    <property type="match status" value="1"/>
</dbReference>
<feature type="domain" description="Glucose/Sorbosone dehydrogenase" evidence="3">
    <location>
        <begin position="63"/>
        <end position="356"/>
    </location>
</feature>
<evidence type="ECO:0000313" key="5">
    <source>
        <dbReference type="Proteomes" id="UP000051015"/>
    </source>
</evidence>
<gene>
    <name evidence="4" type="ORF">FC19_GL001178</name>
</gene>
<evidence type="ECO:0000256" key="1">
    <source>
        <dbReference type="SAM" id="MobiDB-lite"/>
    </source>
</evidence>
<comment type="caution">
    <text evidence="4">The sequence shown here is derived from an EMBL/GenBank/DDBJ whole genome shotgun (WGS) entry which is preliminary data.</text>
</comment>
<keyword evidence="5" id="KW-1185">Reference proteome</keyword>
<dbReference type="InterPro" id="IPR011042">
    <property type="entry name" value="6-blade_b-propeller_TolB-like"/>
</dbReference>
<organism evidence="4 5">
    <name type="scientific">Liquorilactobacillus aquaticus DSM 21051</name>
    <dbReference type="NCBI Taxonomy" id="1423725"/>
    <lineage>
        <taxon>Bacteria</taxon>
        <taxon>Bacillati</taxon>
        <taxon>Bacillota</taxon>
        <taxon>Bacilli</taxon>
        <taxon>Lactobacillales</taxon>
        <taxon>Lactobacillaceae</taxon>
        <taxon>Liquorilactobacillus</taxon>
    </lineage>
</organism>
<feature type="region of interest" description="Disordered" evidence="1">
    <location>
        <begin position="354"/>
        <end position="373"/>
    </location>
</feature>
<evidence type="ECO:0000256" key="2">
    <source>
        <dbReference type="SAM" id="Phobius"/>
    </source>
</evidence>
<keyword evidence="2" id="KW-1133">Transmembrane helix</keyword>
<proteinExistence type="predicted"/>
<dbReference type="PANTHER" id="PTHR19328:SF13">
    <property type="entry name" value="HIPL1 PROTEIN"/>
    <property type="match status" value="1"/>
</dbReference>
<dbReference type="Gene3D" id="2.120.10.30">
    <property type="entry name" value="TolB, C-terminal domain"/>
    <property type="match status" value="1"/>
</dbReference>
<dbReference type="STRING" id="1423725.FC19_GL001178"/>
<feature type="transmembrane region" description="Helical" evidence="2">
    <location>
        <begin position="5"/>
        <end position="25"/>
    </location>
</feature>
<keyword evidence="2" id="KW-0812">Transmembrane</keyword>
<evidence type="ECO:0000313" key="4">
    <source>
        <dbReference type="EMBL" id="KRM96106.1"/>
    </source>
</evidence>
<accession>A0A0R2CY07</accession>
<reference evidence="4 5" key="1">
    <citation type="journal article" date="2015" name="Genome Announc.">
        <title>Expanding the biotechnology potential of lactobacilli through comparative genomics of 213 strains and associated genera.</title>
        <authorList>
            <person name="Sun Z."/>
            <person name="Harris H.M."/>
            <person name="McCann A."/>
            <person name="Guo C."/>
            <person name="Argimon S."/>
            <person name="Zhang W."/>
            <person name="Yang X."/>
            <person name="Jeffery I.B."/>
            <person name="Cooney J.C."/>
            <person name="Kagawa T.F."/>
            <person name="Liu W."/>
            <person name="Song Y."/>
            <person name="Salvetti E."/>
            <person name="Wrobel A."/>
            <person name="Rasinkangas P."/>
            <person name="Parkhill J."/>
            <person name="Rea M.C."/>
            <person name="O'Sullivan O."/>
            <person name="Ritari J."/>
            <person name="Douillard F.P."/>
            <person name="Paul Ross R."/>
            <person name="Yang R."/>
            <person name="Briner A.E."/>
            <person name="Felis G.E."/>
            <person name="de Vos W.M."/>
            <person name="Barrangou R."/>
            <person name="Klaenhammer T.R."/>
            <person name="Caufield P.W."/>
            <person name="Cui Y."/>
            <person name="Zhang H."/>
            <person name="O'Toole P.W."/>
        </authorList>
    </citation>
    <scope>NUCLEOTIDE SEQUENCE [LARGE SCALE GENOMIC DNA]</scope>
    <source>
        <strain evidence="4 5">DSM 21051</strain>
    </source>
</reference>
<dbReference type="PANTHER" id="PTHR19328">
    <property type="entry name" value="HEDGEHOG-INTERACTING PROTEIN"/>
    <property type="match status" value="1"/>
</dbReference>
<keyword evidence="2" id="KW-0472">Membrane</keyword>
<dbReference type="PATRIC" id="fig|1423725.3.peg.1213"/>
<protein>
    <recommendedName>
        <fullName evidence="3">Glucose/Sorbosone dehydrogenase domain-containing protein</fullName>
    </recommendedName>
</protein>
<dbReference type="InterPro" id="IPR011041">
    <property type="entry name" value="Quinoprot_gluc/sorb_DH_b-prop"/>
</dbReference>
<dbReference type="Proteomes" id="UP000051015">
    <property type="component" value="Unassembled WGS sequence"/>
</dbReference>
<dbReference type="AlphaFoldDB" id="A0A0R2CY07"/>
<dbReference type="EMBL" id="AYZD01000017">
    <property type="protein sequence ID" value="KRM96106.1"/>
    <property type="molecule type" value="Genomic_DNA"/>
</dbReference>